<dbReference type="Proteomes" id="UP000030649">
    <property type="component" value="Unassembled WGS sequence"/>
</dbReference>
<protein>
    <submittedName>
        <fullName evidence="1">Uncharacterized protein</fullName>
    </submittedName>
</protein>
<sequence>MTSMNPLDSSFIVRIVPPRSVETATSTECMTAKLTTQDALSAHLREGPDFIVSLAQEAIRRAVQPTKACVER</sequence>
<evidence type="ECO:0000313" key="2">
    <source>
        <dbReference type="Proteomes" id="UP000030649"/>
    </source>
</evidence>
<dbReference type="EMBL" id="KE356560">
    <property type="protein sequence ID" value="ERG91494.1"/>
    <property type="molecule type" value="Genomic_DNA"/>
</dbReference>
<evidence type="ECO:0000313" key="1">
    <source>
        <dbReference type="EMBL" id="ERG91494.1"/>
    </source>
</evidence>
<dbReference type="HOGENOM" id="CLU_2712731_0_0_2"/>
<organism evidence="1 2">
    <name type="scientific">Haloquadratum walsbyi J07HQW1</name>
    <dbReference type="NCBI Taxonomy" id="1238424"/>
    <lineage>
        <taxon>Archaea</taxon>
        <taxon>Methanobacteriati</taxon>
        <taxon>Methanobacteriota</taxon>
        <taxon>Stenosarchaea group</taxon>
        <taxon>Halobacteria</taxon>
        <taxon>Halobacteriales</taxon>
        <taxon>Haloferacaceae</taxon>
        <taxon>Haloquadratum</taxon>
    </lineage>
</organism>
<name>U1MNQ6_9EURY</name>
<accession>U1MNQ6</accession>
<proteinExistence type="predicted"/>
<gene>
    <name evidence="1" type="ORF">J07HQW1_01528</name>
</gene>
<dbReference type="AlphaFoldDB" id="U1MNQ6"/>
<reference evidence="1 2" key="1">
    <citation type="journal article" date="2013" name="PLoS ONE">
        <title>Assembly-driven community genomics of a hypersaline microbial ecosystem.</title>
        <authorList>
            <person name="Podell S."/>
            <person name="Ugalde J.A."/>
            <person name="Narasingarao P."/>
            <person name="Banfield J.F."/>
            <person name="Heidelberg K.B."/>
            <person name="Allen E.E."/>
        </authorList>
    </citation>
    <scope>NUCLEOTIDE SEQUENCE [LARGE SCALE GENOMIC DNA]</scope>
    <source>
        <strain evidence="2">J07HQW1</strain>
    </source>
</reference>